<accession>A0A9Q0KQQ2</accession>
<keyword evidence="1" id="KW-0507">mRNA processing</keyword>
<dbReference type="SUPFAM" id="SSF109905">
    <property type="entry name" value="Surp module (SWAP domain)"/>
    <property type="match status" value="1"/>
</dbReference>
<evidence type="ECO:0000256" key="2">
    <source>
        <dbReference type="ARBA" id="ARBA00022737"/>
    </source>
</evidence>
<feature type="domain" description="SURP motif" evidence="8">
    <location>
        <begin position="290"/>
        <end position="332"/>
    </location>
</feature>
<dbReference type="InterPro" id="IPR000061">
    <property type="entry name" value="Surp"/>
</dbReference>
<dbReference type="OrthoDB" id="5836667at2759"/>
<feature type="compositionally biased region" description="Basic and acidic residues" evidence="7">
    <location>
        <begin position="586"/>
        <end position="595"/>
    </location>
</feature>
<reference evidence="9" key="1">
    <citation type="journal article" date="2023" name="Plant J.">
        <title>The genome of the king protea, Protea cynaroides.</title>
        <authorList>
            <person name="Chang J."/>
            <person name="Duong T.A."/>
            <person name="Schoeman C."/>
            <person name="Ma X."/>
            <person name="Roodt D."/>
            <person name="Barker N."/>
            <person name="Li Z."/>
            <person name="Van de Peer Y."/>
            <person name="Mizrachi E."/>
        </authorList>
    </citation>
    <scope>NUCLEOTIDE SEQUENCE</scope>
    <source>
        <tissue evidence="9">Young leaves</tissue>
    </source>
</reference>
<feature type="compositionally biased region" description="Polar residues" evidence="7">
    <location>
        <begin position="444"/>
        <end position="458"/>
    </location>
</feature>
<keyword evidence="6" id="KW-0508">mRNA splicing</keyword>
<dbReference type="Pfam" id="PF01805">
    <property type="entry name" value="Surp"/>
    <property type="match status" value="1"/>
</dbReference>
<keyword evidence="4" id="KW-0805">Transcription regulation</keyword>
<evidence type="ECO:0000313" key="9">
    <source>
        <dbReference type="EMBL" id="KAJ4975123.1"/>
    </source>
</evidence>
<comment type="caution">
    <text evidence="9">The sequence shown here is derived from an EMBL/GenBank/DDBJ whole genome shotgun (WGS) entry which is preliminary data.</text>
</comment>
<feature type="compositionally biased region" description="Basic residues" evidence="7">
    <location>
        <begin position="605"/>
        <end position="645"/>
    </location>
</feature>
<dbReference type="PANTHER" id="PTHR13161:SF15">
    <property type="entry name" value="SPLICING FACTOR, SUPPRESSOR OF WHITE-APRICOT HOMOLOG"/>
    <property type="match status" value="1"/>
</dbReference>
<dbReference type="GO" id="GO:0003723">
    <property type="term" value="F:RNA binding"/>
    <property type="evidence" value="ECO:0007669"/>
    <property type="project" value="UniProtKB-KW"/>
</dbReference>
<feature type="region of interest" description="Disordered" evidence="7">
    <location>
        <begin position="392"/>
        <end position="414"/>
    </location>
</feature>
<feature type="region of interest" description="Disordered" evidence="7">
    <location>
        <begin position="571"/>
        <end position="689"/>
    </location>
</feature>
<organism evidence="9 10">
    <name type="scientific">Protea cynaroides</name>
    <dbReference type="NCBI Taxonomy" id="273540"/>
    <lineage>
        <taxon>Eukaryota</taxon>
        <taxon>Viridiplantae</taxon>
        <taxon>Streptophyta</taxon>
        <taxon>Embryophyta</taxon>
        <taxon>Tracheophyta</taxon>
        <taxon>Spermatophyta</taxon>
        <taxon>Magnoliopsida</taxon>
        <taxon>Proteales</taxon>
        <taxon>Proteaceae</taxon>
        <taxon>Protea</taxon>
    </lineage>
</organism>
<feature type="region of interest" description="Disordered" evidence="7">
    <location>
        <begin position="435"/>
        <end position="466"/>
    </location>
</feature>
<evidence type="ECO:0000256" key="3">
    <source>
        <dbReference type="ARBA" id="ARBA00022884"/>
    </source>
</evidence>
<keyword evidence="2" id="KW-0677">Repeat</keyword>
<dbReference type="EMBL" id="JAMYWD010000003">
    <property type="protein sequence ID" value="KAJ4975123.1"/>
    <property type="molecule type" value="Genomic_DNA"/>
</dbReference>
<feature type="region of interest" description="Disordered" evidence="7">
    <location>
        <begin position="198"/>
        <end position="277"/>
    </location>
</feature>
<keyword evidence="10" id="KW-1185">Reference proteome</keyword>
<keyword evidence="5" id="KW-0804">Transcription</keyword>
<feature type="compositionally biased region" description="Basic residues" evidence="7">
    <location>
        <begin position="671"/>
        <end position="685"/>
    </location>
</feature>
<dbReference type="PROSITE" id="PS50128">
    <property type="entry name" value="SURP"/>
    <property type="match status" value="1"/>
</dbReference>
<keyword evidence="3" id="KW-0694">RNA-binding</keyword>
<evidence type="ECO:0000256" key="7">
    <source>
        <dbReference type="SAM" id="MobiDB-lite"/>
    </source>
</evidence>
<dbReference type="GO" id="GO:0000395">
    <property type="term" value="P:mRNA 5'-splice site recognition"/>
    <property type="evidence" value="ECO:0007669"/>
    <property type="project" value="TreeGrafter"/>
</dbReference>
<feature type="compositionally biased region" description="Basic and acidic residues" evidence="7">
    <location>
        <begin position="243"/>
        <end position="253"/>
    </location>
</feature>
<dbReference type="Pfam" id="PF09750">
    <property type="entry name" value="DRY_EERY"/>
    <property type="match status" value="1"/>
</dbReference>
<dbReference type="SMART" id="SM01141">
    <property type="entry name" value="DRY_EERY"/>
    <property type="match status" value="1"/>
</dbReference>
<evidence type="ECO:0000256" key="1">
    <source>
        <dbReference type="ARBA" id="ARBA00022664"/>
    </source>
</evidence>
<evidence type="ECO:0000256" key="5">
    <source>
        <dbReference type="ARBA" id="ARBA00023163"/>
    </source>
</evidence>
<dbReference type="InterPro" id="IPR035967">
    <property type="entry name" value="SWAP/Surp_sf"/>
</dbReference>
<dbReference type="Proteomes" id="UP001141806">
    <property type="component" value="Unassembled WGS sequence"/>
</dbReference>
<evidence type="ECO:0000256" key="4">
    <source>
        <dbReference type="ARBA" id="ARBA00023015"/>
    </source>
</evidence>
<evidence type="ECO:0000259" key="8">
    <source>
        <dbReference type="PROSITE" id="PS50128"/>
    </source>
</evidence>
<dbReference type="PANTHER" id="PTHR13161">
    <property type="entry name" value="SPLICING FACTOR SUPPRESSOR OF WHITE APRICOT"/>
    <property type="match status" value="1"/>
</dbReference>
<feature type="compositionally biased region" description="Basic and acidic residues" evidence="7">
    <location>
        <begin position="392"/>
        <end position="403"/>
    </location>
</feature>
<dbReference type="FunFam" id="1.10.10.790:FF:000002">
    <property type="entry name" value="Splicing factor 3A subunit 1"/>
    <property type="match status" value="1"/>
</dbReference>
<sequence>MNLEVYGSHALLFDDDPTAAFVNSRDSLVEWNSLLIDRYDVRHLLQHPPPPLKRRRHQPSETELDQERYLDLPPPFDDHNSSCLLESDNGAEPAVGGGYHTVAFSYGNSFTDKKKNSDAGLGDSSVLTPFPVPEGLLQNLILGAGKEFFRSKKENSLNNPKSDVAGGALSLLGSVYGSGEDEDGARESLDAENTTIAHGSECAESSVGLSEKVGEASKPPLHAAKEKSLLSKRNRSVTADNSDVTHSKKREGNARGSSGVSVEKPHASTLPSTPKVEPLILEPPSHLKRMVDKIVEFILKNGKEFEAILIEQDSKNGRYPFLLPSDQYHPYYLNVLQKAQESKFPGKCLSAQDHDAMGNVAGKKVGLSKDDNGLSKGYSASDIPFDSERKEKFKMVGGSKRDAQGPPPKPIQQQCGVSVDTVAAILQAATRGLRNPEDILPNFGNPSSSRGRSSTQKPIPNGEPSVSMPIELSRSAGHSERWAIAKTAALAAACEADSSEASLTKEEKQKAERLKRAKMFAAMVKGGTAPPANDLLPRLSAEPQIQCTLELNDVTLAPNVSNLSSGEVDLLGRKREGSSVPVDANTSDRSKSETHDSDDDYNERKSRKKHRSRSIRRDHKHHHKKLRSHHSSSHRKDEHKHRKRHSSLDYKESRRRHRYHSHSSSEDEHKHRCRSEKHRNHSKRKVEHENDIREVLAQTKTLRVDDRGNRESNALAAGTPPPDTTEVSDELRAKVRVMLLQPCDHRLEFL</sequence>
<evidence type="ECO:0000313" key="10">
    <source>
        <dbReference type="Proteomes" id="UP001141806"/>
    </source>
</evidence>
<gene>
    <name evidence="9" type="ORF">NE237_000229</name>
</gene>
<feature type="region of interest" description="Disordered" evidence="7">
    <location>
        <begin position="707"/>
        <end position="726"/>
    </location>
</feature>
<proteinExistence type="predicted"/>
<evidence type="ECO:0000256" key="6">
    <source>
        <dbReference type="ARBA" id="ARBA00023187"/>
    </source>
</evidence>
<protein>
    <recommendedName>
        <fullName evidence="8">SURP motif domain-containing protein</fullName>
    </recommendedName>
</protein>
<dbReference type="InterPro" id="IPR040397">
    <property type="entry name" value="SWAP"/>
</dbReference>
<dbReference type="Gene3D" id="1.10.10.790">
    <property type="entry name" value="Surp module"/>
    <property type="match status" value="1"/>
</dbReference>
<dbReference type="AlphaFoldDB" id="A0A9Q0KQQ2"/>
<name>A0A9Q0KQQ2_9MAGN</name>
<dbReference type="SMART" id="SM00648">
    <property type="entry name" value="SWAP"/>
    <property type="match status" value="1"/>
</dbReference>
<dbReference type="InterPro" id="IPR019147">
    <property type="entry name" value="SWAP_N_domain"/>
</dbReference>